<name>A0A485P076_LYNPA</name>
<reference evidence="2 3" key="1">
    <citation type="submission" date="2019-01" db="EMBL/GenBank/DDBJ databases">
        <authorList>
            <person name="Alioto T."/>
            <person name="Alioto T."/>
        </authorList>
    </citation>
    <scope>NUCLEOTIDE SEQUENCE [LARGE SCALE GENOMIC DNA]</scope>
</reference>
<protein>
    <submittedName>
        <fullName evidence="2">Uncharacterized protein</fullName>
    </submittedName>
</protein>
<evidence type="ECO:0000256" key="1">
    <source>
        <dbReference type="SAM" id="MobiDB-lite"/>
    </source>
</evidence>
<dbReference type="Proteomes" id="UP000386466">
    <property type="component" value="Unassembled WGS sequence"/>
</dbReference>
<organism evidence="2 3">
    <name type="scientific">Lynx pardinus</name>
    <name type="common">Iberian lynx</name>
    <name type="synonym">Felis pardina</name>
    <dbReference type="NCBI Taxonomy" id="191816"/>
    <lineage>
        <taxon>Eukaryota</taxon>
        <taxon>Metazoa</taxon>
        <taxon>Chordata</taxon>
        <taxon>Craniata</taxon>
        <taxon>Vertebrata</taxon>
        <taxon>Euteleostomi</taxon>
        <taxon>Mammalia</taxon>
        <taxon>Eutheria</taxon>
        <taxon>Laurasiatheria</taxon>
        <taxon>Carnivora</taxon>
        <taxon>Feliformia</taxon>
        <taxon>Felidae</taxon>
        <taxon>Felinae</taxon>
        <taxon>Lynx</taxon>
    </lineage>
</organism>
<feature type="non-terminal residue" evidence="2">
    <location>
        <position position="1"/>
    </location>
</feature>
<feature type="region of interest" description="Disordered" evidence="1">
    <location>
        <begin position="1"/>
        <end position="58"/>
    </location>
</feature>
<dbReference type="AlphaFoldDB" id="A0A485P076"/>
<proteinExistence type="predicted"/>
<keyword evidence="3" id="KW-1185">Reference proteome</keyword>
<evidence type="ECO:0000313" key="2">
    <source>
        <dbReference type="EMBL" id="VFV37346.1"/>
    </source>
</evidence>
<sequence>TQEGQTLYSRSPESQSEKHGARISVDTRPSQSCAARPPLQKASRIPWDSNGRISWALN</sequence>
<accession>A0A485P076</accession>
<evidence type="ECO:0000313" key="3">
    <source>
        <dbReference type="Proteomes" id="UP000386466"/>
    </source>
</evidence>
<gene>
    <name evidence="2" type="ORF">LYPA_23C019199</name>
</gene>
<feature type="compositionally biased region" description="Polar residues" evidence="1">
    <location>
        <begin position="1"/>
        <end position="14"/>
    </location>
</feature>
<dbReference type="EMBL" id="CAAGRJ010024219">
    <property type="protein sequence ID" value="VFV37346.1"/>
    <property type="molecule type" value="Genomic_DNA"/>
</dbReference>